<dbReference type="PRINTS" id="PR00081">
    <property type="entry name" value="GDHRDH"/>
</dbReference>
<evidence type="ECO:0000313" key="4">
    <source>
        <dbReference type="Proteomes" id="UP000677082"/>
    </source>
</evidence>
<gene>
    <name evidence="3" type="primary">fabG_7</name>
    <name evidence="3" type="ORF">Ato02nite_042110</name>
</gene>
<comment type="similarity">
    <text evidence="1 2">Belongs to the short-chain dehydrogenases/reductases (SDR) family.</text>
</comment>
<dbReference type="Proteomes" id="UP000677082">
    <property type="component" value="Unassembled WGS sequence"/>
</dbReference>
<evidence type="ECO:0000256" key="2">
    <source>
        <dbReference type="RuleBase" id="RU000363"/>
    </source>
</evidence>
<sequence length="262" mass="26832">MDLNLAGKRVLVTGASKGIGLAVVRAFLDEGAVVSAVSRRSSPELDTTTATFVPADLADPDGPRRMVETVLAADPRLDILINNVGGGTTTAEAMADPLDGDDDRWNEVYALNLFATVRTTRHALPALTRSRGAIVNISSSSARAPFGTPLAYTSAKGALNTFSRGLAEKVAADGVRVNVVTPGGTHTDLMAGKDGYLATVAGTMGIDHADLLAAMPANGGMLTGALIDPAEIARAVLLLASPVMPSTIGEIWAVDAGSVKAV</sequence>
<proteinExistence type="inferred from homology"/>
<evidence type="ECO:0000256" key="1">
    <source>
        <dbReference type="ARBA" id="ARBA00006484"/>
    </source>
</evidence>
<organism evidence="3 4">
    <name type="scientific">Paractinoplanes toevensis</name>
    <dbReference type="NCBI Taxonomy" id="571911"/>
    <lineage>
        <taxon>Bacteria</taxon>
        <taxon>Bacillati</taxon>
        <taxon>Actinomycetota</taxon>
        <taxon>Actinomycetes</taxon>
        <taxon>Micromonosporales</taxon>
        <taxon>Micromonosporaceae</taxon>
        <taxon>Paractinoplanes</taxon>
    </lineage>
</organism>
<dbReference type="GO" id="GO:0030497">
    <property type="term" value="P:fatty acid elongation"/>
    <property type="evidence" value="ECO:0007669"/>
    <property type="project" value="TreeGrafter"/>
</dbReference>
<evidence type="ECO:0000313" key="3">
    <source>
        <dbReference type="EMBL" id="GIM92418.1"/>
    </source>
</evidence>
<dbReference type="PANTHER" id="PTHR42760:SF135">
    <property type="entry name" value="BLL7886 PROTEIN"/>
    <property type="match status" value="1"/>
</dbReference>
<comment type="caution">
    <text evidence="3">The sequence shown here is derived from an EMBL/GenBank/DDBJ whole genome shotgun (WGS) entry which is preliminary data.</text>
</comment>
<dbReference type="GO" id="GO:0016616">
    <property type="term" value="F:oxidoreductase activity, acting on the CH-OH group of donors, NAD or NADP as acceptor"/>
    <property type="evidence" value="ECO:0007669"/>
    <property type="project" value="TreeGrafter"/>
</dbReference>
<protein>
    <submittedName>
        <fullName evidence="3">3-oxoacyl-ACP reductase</fullName>
    </submittedName>
</protein>
<dbReference type="PANTHER" id="PTHR42760">
    <property type="entry name" value="SHORT-CHAIN DEHYDROGENASES/REDUCTASES FAMILY MEMBER"/>
    <property type="match status" value="1"/>
</dbReference>
<reference evidence="3 4" key="1">
    <citation type="submission" date="2021-03" db="EMBL/GenBank/DDBJ databases">
        <title>Whole genome shotgun sequence of Actinoplanes toevensis NBRC 105298.</title>
        <authorList>
            <person name="Komaki H."/>
            <person name="Tamura T."/>
        </authorList>
    </citation>
    <scope>NUCLEOTIDE SEQUENCE [LARGE SCALE GENOMIC DNA]</scope>
    <source>
        <strain evidence="3 4">NBRC 105298</strain>
    </source>
</reference>
<accession>A0A919W656</accession>
<dbReference type="InterPro" id="IPR002347">
    <property type="entry name" value="SDR_fam"/>
</dbReference>
<dbReference type="InterPro" id="IPR036291">
    <property type="entry name" value="NAD(P)-bd_dom_sf"/>
</dbReference>
<dbReference type="Gene3D" id="3.40.50.720">
    <property type="entry name" value="NAD(P)-binding Rossmann-like Domain"/>
    <property type="match status" value="1"/>
</dbReference>
<dbReference type="Pfam" id="PF00106">
    <property type="entry name" value="adh_short"/>
    <property type="match status" value="1"/>
</dbReference>
<dbReference type="RefSeq" id="WP_213008300.1">
    <property type="nucleotide sequence ID" value="NZ_BOQN01000055.1"/>
</dbReference>
<dbReference type="EMBL" id="BOQN01000055">
    <property type="protein sequence ID" value="GIM92418.1"/>
    <property type="molecule type" value="Genomic_DNA"/>
</dbReference>
<dbReference type="CDD" id="cd05233">
    <property type="entry name" value="SDR_c"/>
    <property type="match status" value="1"/>
</dbReference>
<name>A0A919W656_9ACTN</name>
<dbReference type="PRINTS" id="PR00080">
    <property type="entry name" value="SDRFAMILY"/>
</dbReference>
<dbReference type="AlphaFoldDB" id="A0A919W656"/>
<keyword evidence="4" id="KW-1185">Reference proteome</keyword>
<dbReference type="SUPFAM" id="SSF51735">
    <property type="entry name" value="NAD(P)-binding Rossmann-fold domains"/>
    <property type="match status" value="1"/>
</dbReference>